<protein>
    <submittedName>
        <fullName evidence="3">SPFH domain / Band 7 family protein</fullName>
    </submittedName>
</protein>
<reference evidence="3 4" key="1">
    <citation type="submission" date="2016-10" db="EMBL/GenBank/DDBJ databases">
        <authorList>
            <person name="de Groot N.N."/>
        </authorList>
    </citation>
    <scope>NUCLEOTIDE SEQUENCE [LARGE SCALE GENOMIC DNA]</scope>
    <source>
        <strain evidence="3 4">MT12</strain>
    </source>
</reference>
<dbReference type="Gene3D" id="3.30.479.30">
    <property type="entry name" value="Band 7 domain"/>
    <property type="match status" value="1"/>
</dbReference>
<organism evidence="3 4">
    <name type="scientific">Bradyrhizobium erythrophlei</name>
    <dbReference type="NCBI Taxonomy" id="1437360"/>
    <lineage>
        <taxon>Bacteria</taxon>
        <taxon>Pseudomonadati</taxon>
        <taxon>Pseudomonadota</taxon>
        <taxon>Alphaproteobacteria</taxon>
        <taxon>Hyphomicrobiales</taxon>
        <taxon>Nitrobacteraceae</taxon>
        <taxon>Bradyrhizobium</taxon>
    </lineage>
</organism>
<proteinExistence type="predicted"/>
<sequence length="347" mass="37765">MFGLRFIKAQPTTYLMKYRRGAATQQGAGLSGFYYGPVTSLVAVPIGSRDAAFIFQQIARDFQALTIQGHVTYRISEPQKAAAMLNFTLKADGKTYESDDPEQLPQRILATVEVLAQQAVKELPLKEALQAANRIAGLIESGLRARADIAALGLEILGVSIRGVKPTPDTAKALEAEAREAILKSADEAIFARRNFAVEQERAIRESELDTEIAVEQKKRSIRETQMDAEASVAAKQAELREAGMVADITLESKRKDFVGLNAENTRTLADAEAYRVGALMKIFEGVDTRVIQALAAAGMQPGQLIAQAFSGIAEKAEKIGQLNVSPDLLNTLLDRPVVEAPRARRQ</sequence>
<evidence type="ECO:0000313" key="4">
    <source>
        <dbReference type="Proteomes" id="UP000198992"/>
    </source>
</evidence>
<accession>A0A1H4RRV9</accession>
<dbReference type="Pfam" id="PF01145">
    <property type="entry name" value="Band_7"/>
    <property type="match status" value="1"/>
</dbReference>
<dbReference type="RefSeq" id="WP_092115038.1">
    <property type="nucleotide sequence ID" value="NZ_FNTH01000001.1"/>
</dbReference>
<dbReference type="EMBL" id="FNTH01000001">
    <property type="protein sequence ID" value="SEC34547.1"/>
    <property type="molecule type" value="Genomic_DNA"/>
</dbReference>
<evidence type="ECO:0000256" key="1">
    <source>
        <dbReference type="ARBA" id="ARBA00004167"/>
    </source>
</evidence>
<dbReference type="InterPro" id="IPR001107">
    <property type="entry name" value="Band_7"/>
</dbReference>
<dbReference type="GO" id="GO:0016020">
    <property type="term" value="C:membrane"/>
    <property type="evidence" value="ECO:0007669"/>
    <property type="project" value="UniProtKB-SubCell"/>
</dbReference>
<gene>
    <name evidence="3" type="ORF">SAMN05444164_1612</name>
</gene>
<feature type="domain" description="Band 7" evidence="2">
    <location>
        <begin position="8"/>
        <end position="187"/>
    </location>
</feature>
<dbReference type="Proteomes" id="UP000198992">
    <property type="component" value="Unassembled WGS sequence"/>
</dbReference>
<comment type="subcellular location">
    <subcellularLocation>
        <location evidence="1">Membrane</location>
        <topology evidence="1">Single-pass membrane protein</topology>
    </subcellularLocation>
</comment>
<name>A0A1H4RRV9_9BRAD</name>
<evidence type="ECO:0000259" key="2">
    <source>
        <dbReference type="Pfam" id="PF01145"/>
    </source>
</evidence>
<evidence type="ECO:0000313" key="3">
    <source>
        <dbReference type="EMBL" id="SEC34547.1"/>
    </source>
</evidence>
<dbReference type="InterPro" id="IPR036013">
    <property type="entry name" value="Band_7/SPFH_dom_sf"/>
</dbReference>
<dbReference type="OrthoDB" id="3469168at2"/>
<dbReference type="AlphaFoldDB" id="A0A1H4RRV9"/>
<dbReference type="SUPFAM" id="SSF117892">
    <property type="entry name" value="Band 7/SPFH domain"/>
    <property type="match status" value="1"/>
</dbReference>